<evidence type="ECO:0000313" key="2">
    <source>
        <dbReference type="EMBL" id="URD78638.1"/>
    </source>
</evidence>
<evidence type="ECO:0000256" key="1">
    <source>
        <dbReference type="SAM" id="MobiDB-lite"/>
    </source>
</evidence>
<dbReference type="EMBL" id="CP097503">
    <property type="protein sequence ID" value="URD78638.1"/>
    <property type="molecule type" value="Genomic_DNA"/>
</dbReference>
<protein>
    <submittedName>
        <fullName evidence="2">ATPase of the ABC class</fullName>
    </submittedName>
</protein>
<feature type="region of interest" description="Disordered" evidence="1">
    <location>
        <begin position="1"/>
        <end position="67"/>
    </location>
</feature>
<sequence>MRGCHPGRCQDHQQTRRRGNGPEQWRKKGEAGGIDGKDGDTGKAEVEEDREGTDQYRSKSGINKKDAPGVLKRFIEERTAFVWRMAPEPCHE</sequence>
<feature type="compositionally biased region" description="Basic and acidic residues" evidence="1">
    <location>
        <begin position="24"/>
        <end position="45"/>
    </location>
</feature>
<dbReference type="OrthoDB" id="6500128at2759"/>
<gene>
    <name evidence="2" type="ORF">MUK42_02731</name>
</gene>
<evidence type="ECO:0000313" key="3">
    <source>
        <dbReference type="Proteomes" id="UP001055439"/>
    </source>
</evidence>
<dbReference type="Proteomes" id="UP001055439">
    <property type="component" value="Chromosome 10"/>
</dbReference>
<keyword evidence="3" id="KW-1185">Reference proteome</keyword>
<proteinExistence type="predicted"/>
<name>A0A9E7EKC9_9LILI</name>
<accession>A0A9E7EKC9</accession>
<organism evidence="2 3">
    <name type="scientific">Musa troglodytarum</name>
    <name type="common">fe'i banana</name>
    <dbReference type="NCBI Taxonomy" id="320322"/>
    <lineage>
        <taxon>Eukaryota</taxon>
        <taxon>Viridiplantae</taxon>
        <taxon>Streptophyta</taxon>
        <taxon>Embryophyta</taxon>
        <taxon>Tracheophyta</taxon>
        <taxon>Spermatophyta</taxon>
        <taxon>Magnoliopsida</taxon>
        <taxon>Liliopsida</taxon>
        <taxon>Zingiberales</taxon>
        <taxon>Musaceae</taxon>
        <taxon>Musa</taxon>
    </lineage>
</organism>
<reference evidence="2" key="1">
    <citation type="submission" date="2022-05" db="EMBL/GenBank/DDBJ databases">
        <title>The Musa troglodytarum L. genome provides insights into the mechanism of non-climacteric behaviour and enrichment of carotenoids.</title>
        <authorList>
            <person name="Wang J."/>
        </authorList>
    </citation>
    <scope>NUCLEOTIDE SEQUENCE</scope>
    <source>
        <tissue evidence="2">Leaf</tissue>
    </source>
</reference>
<dbReference type="AlphaFoldDB" id="A0A9E7EKC9"/>
<feature type="compositionally biased region" description="Basic and acidic residues" evidence="1">
    <location>
        <begin position="52"/>
        <end position="67"/>
    </location>
</feature>